<accession>A0ABR7A086</accession>
<evidence type="ECO:0000313" key="4">
    <source>
        <dbReference type="EMBL" id="MBC3930088.1"/>
    </source>
</evidence>
<evidence type="ECO:0000313" key="5">
    <source>
        <dbReference type="Proteomes" id="UP000654304"/>
    </source>
</evidence>
<organism evidence="4 5">
    <name type="scientific">Undibacterium curvum</name>
    <dbReference type="NCBI Taxonomy" id="2762294"/>
    <lineage>
        <taxon>Bacteria</taxon>
        <taxon>Pseudomonadati</taxon>
        <taxon>Pseudomonadota</taxon>
        <taxon>Betaproteobacteria</taxon>
        <taxon>Burkholderiales</taxon>
        <taxon>Oxalobacteraceae</taxon>
        <taxon>Undibacterium</taxon>
    </lineage>
</organism>
<dbReference type="EMBL" id="JACOGD010000001">
    <property type="protein sequence ID" value="MBC3930088.1"/>
    <property type="molecule type" value="Genomic_DNA"/>
</dbReference>
<dbReference type="PANTHER" id="PTHR30033">
    <property type="entry name" value="FLAGELLAR HOOK-ASSOCIATED PROTEIN 1"/>
    <property type="match status" value="1"/>
</dbReference>
<gene>
    <name evidence="4" type="ORF">H8K43_00255</name>
</gene>
<reference evidence="4 5" key="1">
    <citation type="submission" date="2020-08" db="EMBL/GenBank/DDBJ databases">
        <title>Novel species isolated from subtropical streams in China.</title>
        <authorList>
            <person name="Lu H."/>
        </authorList>
    </citation>
    <scope>NUCLEOTIDE SEQUENCE [LARGE SCALE GENOMIC DNA]</scope>
    <source>
        <strain evidence="4 5">CY22W</strain>
    </source>
</reference>
<evidence type="ECO:0000256" key="1">
    <source>
        <dbReference type="ARBA" id="ARBA00009677"/>
    </source>
</evidence>
<comment type="caution">
    <text evidence="4">The sequence shown here is derived from an EMBL/GenBank/DDBJ whole genome shotgun (WGS) entry which is preliminary data.</text>
</comment>
<keyword evidence="5" id="KW-1185">Reference proteome</keyword>
<dbReference type="InterPro" id="IPR010930">
    <property type="entry name" value="Flg_bb/hook_C_dom"/>
</dbReference>
<dbReference type="Proteomes" id="UP000654304">
    <property type="component" value="Unassembled WGS sequence"/>
</dbReference>
<protein>
    <recommendedName>
        <fullName evidence="6">Flagellar basal body rod protein</fullName>
    </recommendedName>
</protein>
<evidence type="ECO:0000259" key="2">
    <source>
        <dbReference type="Pfam" id="PF00460"/>
    </source>
</evidence>
<dbReference type="PANTHER" id="PTHR30033:SF1">
    <property type="entry name" value="FLAGELLAR HOOK-ASSOCIATED PROTEIN 1"/>
    <property type="match status" value="1"/>
</dbReference>
<dbReference type="InterPro" id="IPR002371">
    <property type="entry name" value="FlgK"/>
</dbReference>
<sequence>MITNALNNGLSGMRAAQSALDVSSHNIANMNTQGFKPQQIVQSENSTGGVSTAVRATAAESAESIDTAGKPEAAASGTDAATEMVNSLQFRATFDLNAKMVKTADEMLGTLVNTKA</sequence>
<dbReference type="InterPro" id="IPR001444">
    <property type="entry name" value="Flag_bb_rod_N"/>
</dbReference>
<feature type="domain" description="Flagellar basal body rod protein N-terminal" evidence="2">
    <location>
        <begin position="6"/>
        <end position="36"/>
    </location>
</feature>
<dbReference type="RefSeq" id="WP_186902004.1">
    <property type="nucleotide sequence ID" value="NZ_JACOGD010000001.1"/>
</dbReference>
<name>A0ABR7A086_9BURK</name>
<proteinExistence type="inferred from homology"/>
<evidence type="ECO:0000259" key="3">
    <source>
        <dbReference type="Pfam" id="PF06429"/>
    </source>
</evidence>
<dbReference type="Pfam" id="PF00460">
    <property type="entry name" value="Flg_bb_rod"/>
    <property type="match status" value="1"/>
</dbReference>
<feature type="domain" description="Flagellar basal-body/hook protein C-terminal" evidence="3">
    <location>
        <begin position="75"/>
        <end position="113"/>
    </location>
</feature>
<comment type="similarity">
    <text evidence="1">Belongs to the flagella basal body rod proteins family.</text>
</comment>
<dbReference type="Pfam" id="PF06429">
    <property type="entry name" value="Flg_bbr_C"/>
    <property type="match status" value="1"/>
</dbReference>
<evidence type="ECO:0008006" key="6">
    <source>
        <dbReference type="Google" id="ProtNLM"/>
    </source>
</evidence>